<dbReference type="EMBL" id="JACJVJ010000001">
    <property type="protein sequence ID" value="MBC2776338.1"/>
    <property type="molecule type" value="Genomic_DNA"/>
</dbReference>
<dbReference type="AlphaFoldDB" id="A0A842HRC4"/>
<evidence type="ECO:0000313" key="4">
    <source>
        <dbReference type="Proteomes" id="UP000564378"/>
    </source>
</evidence>
<gene>
    <name evidence="3" type="ORF">H6P80_01770</name>
</gene>
<dbReference type="RefSeq" id="WP_185799628.1">
    <property type="nucleotide sequence ID" value="NZ_JACJVJ010000001.1"/>
</dbReference>
<feature type="signal peptide" evidence="2">
    <location>
        <begin position="1"/>
        <end position="23"/>
    </location>
</feature>
<dbReference type="PROSITE" id="PS51257">
    <property type="entry name" value="PROKAR_LIPOPROTEIN"/>
    <property type="match status" value="1"/>
</dbReference>
<evidence type="ECO:0000256" key="1">
    <source>
        <dbReference type="SAM" id="MobiDB-lite"/>
    </source>
</evidence>
<feature type="chain" id="PRO_5032987345" description="Lipoprotein" evidence="2">
    <location>
        <begin position="24"/>
        <end position="205"/>
    </location>
</feature>
<evidence type="ECO:0000256" key="2">
    <source>
        <dbReference type="SAM" id="SignalP"/>
    </source>
</evidence>
<protein>
    <recommendedName>
        <fullName evidence="5">Lipoprotein</fullName>
    </recommendedName>
</protein>
<evidence type="ECO:0008006" key="5">
    <source>
        <dbReference type="Google" id="ProtNLM"/>
    </source>
</evidence>
<evidence type="ECO:0000313" key="3">
    <source>
        <dbReference type="EMBL" id="MBC2776338.1"/>
    </source>
</evidence>
<keyword evidence="4" id="KW-1185">Reference proteome</keyword>
<feature type="region of interest" description="Disordered" evidence="1">
    <location>
        <begin position="21"/>
        <end position="40"/>
    </location>
</feature>
<accession>A0A842HRC4</accession>
<proteinExistence type="predicted"/>
<name>A0A842HRC4_9SPHN</name>
<reference evidence="3 4" key="1">
    <citation type="submission" date="2020-08" db="EMBL/GenBank/DDBJ databases">
        <title>Draft genome sequence of Parasphingopyxis sp. GrpM-11.</title>
        <authorList>
            <person name="Oh J."/>
            <person name="Roh D.-H."/>
        </authorList>
    </citation>
    <scope>NUCLEOTIDE SEQUENCE [LARGE SCALE GENOMIC DNA]</scope>
    <source>
        <strain evidence="3 4">GrpM-11</strain>
    </source>
</reference>
<sequence length="205" mass="21222">MKRAVLLTSAFLLVAACGSGTSADTGDGAGDTAPAANTGDASPAAPALDDLFAYSDPANCVRAAALDALDQSLWARSDDPLAEARTGEIVIPDAYRPAFGEAAAERLDDGSTLLRIPVQGTWLGLPVGEIASWHVGYNWDLSIVFDVPPAEAAPALRAAGFPVRAGESVEGPYNAEQDYVPVYSLHEAYGDADRASFSCDFEGSG</sequence>
<keyword evidence="2" id="KW-0732">Signal</keyword>
<organism evidence="3 4">
    <name type="scientific">Parasphingopyxis marina</name>
    <dbReference type="NCBI Taxonomy" id="2761622"/>
    <lineage>
        <taxon>Bacteria</taxon>
        <taxon>Pseudomonadati</taxon>
        <taxon>Pseudomonadota</taxon>
        <taxon>Alphaproteobacteria</taxon>
        <taxon>Sphingomonadales</taxon>
        <taxon>Sphingomonadaceae</taxon>
        <taxon>Parasphingopyxis</taxon>
    </lineage>
</organism>
<comment type="caution">
    <text evidence="3">The sequence shown here is derived from an EMBL/GenBank/DDBJ whole genome shotgun (WGS) entry which is preliminary data.</text>
</comment>
<dbReference type="Proteomes" id="UP000564378">
    <property type="component" value="Unassembled WGS sequence"/>
</dbReference>